<proteinExistence type="predicted"/>
<dbReference type="EMBL" id="LJZV01000024">
    <property type="protein sequence ID" value="KZD89320.1"/>
    <property type="molecule type" value="Genomic_DNA"/>
</dbReference>
<sequence length="276" mass="31702">MKELDLILPDGTYISERLPGVSLLSFKPESARFERNTSNTHPLRNGILMPRKGNKGRYVERKVVVKLLINARNSQHLHLIRDDLSRLFTSEDPFYIGYTYQPNKRWLVTGDDGFSLEQDSNKTWKEQDITLTDIQGLAESLYDTSVPFKIGKWSLGMNMGKVENPVYSFKNTNRFEVYNLGDAEVSPIDHKYDVEMYFEGKDIEILNETTGKSYTLVGSQSKENKLNLRKHYTVNGSTIVTTKGACFPPLAPGKNKFKIINATYSEIKFLTHFYYK</sequence>
<dbReference type="Proteomes" id="UP000076442">
    <property type="component" value="Unassembled WGS sequence"/>
</dbReference>
<dbReference type="AlphaFoldDB" id="A0AAP1E3Z6"/>
<dbReference type="Pfam" id="PF05709">
    <property type="entry name" value="Sipho_tail"/>
    <property type="match status" value="1"/>
</dbReference>
<accession>A0AAP1E3Z6</accession>
<evidence type="ECO:0000259" key="1">
    <source>
        <dbReference type="Pfam" id="PF05709"/>
    </source>
</evidence>
<name>A0AAP1E3Z6_BACIU</name>
<reference evidence="2 3" key="1">
    <citation type="submission" date="2015-09" db="EMBL/GenBank/DDBJ databases">
        <title>Spore heat resistance.</title>
        <authorList>
            <person name="Boekhorst J."/>
            <person name="Berendsen E.M."/>
            <person name="Wells-Bennik M.H."/>
            <person name="Kuipers O.P."/>
        </authorList>
    </citation>
    <scope>NUCLEOTIDE SEQUENCE [LARGE SCALE GENOMIC DNA]</scope>
    <source>
        <strain evidence="2 3">B4122</strain>
    </source>
</reference>
<dbReference type="InterPro" id="IPR008841">
    <property type="entry name" value="Siphovirus-type_tail_N"/>
</dbReference>
<feature type="domain" description="Siphovirus-type tail component RIFT-related" evidence="1">
    <location>
        <begin position="57"/>
        <end position="121"/>
    </location>
</feature>
<comment type="caution">
    <text evidence="2">The sequence shown here is derived from an EMBL/GenBank/DDBJ whole genome shotgun (WGS) entry which is preliminary data.</text>
</comment>
<evidence type="ECO:0000313" key="2">
    <source>
        <dbReference type="EMBL" id="KZD89320.1"/>
    </source>
</evidence>
<evidence type="ECO:0000313" key="3">
    <source>
        <dbReference type="Proteomes" id="UP000076442"/>
    </source>
</evidence>
<gene>
    <name evidence="2" type="ORF">B4122_3706</name>
</gene>
<dbReference type="RefSeq" id="WP_042975098.1">
    <property type="nucleotide sequence ID" value="NZ_JXHR01000006.1"/>
</dbReference>
<protein>
    <submittedName>
        <fullName evidence="2">Phage protein</fullName>
    </submittedName>
</protein>
<organism evidence="2 3">
    <name type="scientific">Bacillus subtilis</name>
    <dbReference type="NCBI Taxonomy" id="1423"/>
    <lineage>
        <taxon>Bacteria</taxon>
        <taxon>Bacillati</taxon>
        <taxon>Bacillota</taxon>
        <taxon>Bacilli</taxon>
        <taxon>Bacillales</taxon>
        <taxon>Bacillaceae</taxon>
        <taxon>Bacillus</taxon>
    </lineage>
</organism>